<dbReference type="RefSeq" id="WP_088259048.1">
    <property type="nucleotide sequence ID" value="NZ_NIDE01000017.1"/>
</dbReference>
<keyword evidence="5" id="KW-1185">Reference proteome</keyword>
<dbReference type="PANTHER" id="PTHR47245:SF2">
    <property type="entry name" value="PEPTIDYL-PROLYL CIS-TRANS ISOMERASE HP_0175-RELATED"/>
    <property type="match status" value="1"/>
</dbReference>
<sequence>MPHVLSCWFRAAVTISLAAIAPLPIAHAKLAPPARPSPPAPATDVAATVNGEVIRRDQVDAAMKPLGASAVPQSATQARMLRLEVLNDLIDDLLLRQFLRQYGSKVESREVDKHVRALTESLRRQGKSLADYCRETSQTEVSVRDSLTAQIQFARYVAEKSPEAELRKFYEANRDFFDKVTVKAHQIVLRVSQATPPEERAAARQKLAEVRAEILAGKQTFADAARKYSMDATALDGGAIGSITRRDAIVDEPIARAAFALKVGEVSEPTETDYGIHLVQITERKPGPATTYEGVAGAVREFYADEFRQNLTKDLRKRGKIQIVYP</sequence>
<dbReference type="GO" id="GO:0003755">
    <property type="term" value="F:peptidyl-prolyl cis-trans isomerase activity"/>
    <property type="evidence" value="ECO:0007669"/>
    <property type="project" value="UniProtKB-KW"/>
</dbReference>
<dbReference type="SUPFAM" id="SSF109998">
    <property type="entry name" value="Triger factor/SurA peptide-binding domain-like"/>
    <property type="match status" value="1"/>
</dbReference>
<dbReference type="OrthoDB" id="14196at2"/>
<feature type="domain" description="PpiC" evidence="3">
    <location>
        <begin position="179"/>
        <end position="283"/>
    </location>
</feature>
<dbReference type="InterPro" id="IPR050245">
    <property type="entry name" value="PrsA_foldase"/>
</dbReference>
<dbReference type="Gene3D" id="1.10.4030.10">
    <property type="entry name" value="Porin chaperone SurA, peptide-binding domain"/>
    <property type="match status" value="1"/>
</dbReference>
<gene>
    <name evidence="4" type="ORF">FRUB_08530</name>
</gene>
<dbReference type="Pfam" id="PF13624">
    <property type="entry name" value="SurA_N_3"/>
    <property type="match status" value="1"/>
</dbReference>
<dbReference type="Pfam" id="PF00639">
    <property type="entry name" value="Rotamase"/>
    <property type="match status" value="1"/>
</dbReference>
<dbReference type="InterPro" id="IPR046357">
    <property type="entry name" value="PPIase_dom_sf"/>
</dbReference>
<dbReference type="AlphaFoldDB" id="A0A225DIM2"/>
<organism evidence="4 5">
    <name type="scientific">Fimbriiglobus ruber</name>
    <dbReference type="NCBI Taxonomy" id="1908690"/>
    <lineage>
        <taxon>Bacteria</taxon>
        <taxon>Pseudomonadati</taxon>
        <taxon>Planctomycetota</taxon>
        <taxon>Planctomycetia</taxon>
        <taxon>Gemmatales</taxon>
        <taxon>Gemmataceae</taxon>
        <taxon>Fimbriiglobus</taxon>
    </lineage>
</organism>
<keyword evidence="1" id="KW-0697">Rotamase</keyword>
<evidence type="ECO:0000313" key="5">
    <source>
        <dbReference type="Proteomes" id="UP000214646"/>
    </source>
</evidence>
<evidence type="ECO:0000259" key="3">
    <source>
        <dbReference type="PROSITE" id="PS50198"/>
    </source>
</evidence>
<dbReference type="Gene3D" id="3.10.50.40">
    <property type="match status" value="1"/>
</dbReference>
<dbReference type="InterPro" id="IPR000297">
    <property type="entry name" value="PPIase_PpiC"/>
</dbReference>
<dbReference type="PANTHER" id="PTHR47245">
    <property type="entry name" value="PEPTIDYLPROLYL ISOMERASE"/>
    <property type="match status" value="1"/>
</dbReference>
<protein>
    <submittedName>
        <fullName evidence="4">Peptidyl-prolyl cis-trans isomerase PpiD</fullName>
    </submittedName>
</protein>
<evidence type="ECO:0000256" key="1">
    <source>
        <dbReference type="PROSITE-ProRule" id="PRU00278"/>
    </source>
</evidence>
<dbReference type="PROSITE" id="PS01096">
    <property type="entry name" value="PPIC_PPIASE_1"/>
    <property type="match status" value="1"/>
</dbReference>
<dbReference type="InterPro" id="IPR027304">
    <property type="entry name" value="Trigger_fact/SurA_dom_sf"/>
</dbReference>
<feature type="chain" id="PRO_5012171989" evidence="2">
    <location>
        <begin position="29"/>
        <end position="326"/>
    </location>
</feature>
<proteinExistence type="predicted"/>
<reference evidence="5" key="1">
    <citation type="submission" date="2017-06" db="EMBL/GenBank/DDBJ databases">
        <title>Genome analysis of Fimbriiglobus ruber SP5, the first member of the order Planctomycetales with confirmed chitinolytic capability.</title>
        <authorList>
            <person name="Ravin N.V."/>
            <person name="Rakitin A.L."/>
            <person name="Ivanova A.A."/>
            <person name="Beletsky A.V."/>
            <person name="Kulichevskaya I.S."/>
            <person name="Mardanov A.V."/>
            <person name="Dedysh S.N."/>
        </authorList>
    </citation>
    <scope>NUCLEOTIDE SEQUENCE [LARGE SCALE GENOMIC DNA]</scope>
    <source>
        <strain evidence="5">SP5</strain>
    </source>
</reference>
<dbReference type="SUPFAM" id="SSF54534">
    <property type="entry name" value="FKBP-like"/>
    <property type="match status" value="1"/>
</dbReference>
<name>A0A225DIM2_9BACT</name>
<dbReference type="EMBL" id="NIDE01000017">
    <property type="protein sequence ID" value="OWK35967.1"/>
    <property type="molecule type" value="Genomic_DNA"/>
</dbReference>
<keyword evidence="1 4" id="KW-0413">Isomerase</keyword>
<evidence type="ECO:0000313" key="4">
    <source>
        <dbReference type="EMBL" id="OWK35967.1"/>
    </source>
</evidence>
<keyword evidence="2" id="KW-0732">Signal</keyword>
<dbReference type="PROSITE" id="PS50198">
    <property type="entry name" value="PPIC_PPIASE_2"/>
    <property type="match status" value="1"/>
</dbReference>
<dbReference type="Proteomes" id="UP000214646">
    <property type="component" value="Unassembled WGS sequence"/>
</dbReference>
<evidence type="ECO:0000256" key="2">
    <source>
        <dbReference type="SAM" id="SignalP"/>
    </source>
</evidence>
<dbReference type="InterPro" id="IPR023058">
    <property type="entry name" value="PPIase_PpiC_CS"/>
</dbReference>
<feature type="signal peptide" evidence="2">
    <location>
        <begin position="1"/>
        <end position="28"/>
    </location>
</feature>
<comment type="caution">
    <text evidence="4">The sequence shown here is derived from an EMBL/GenBank/DDBJ whole genome shotgun (WGS) entry which is preliminary data.</text>
</comment>
<accession>A0A225DIM2</accession>